<comment type="subcellular location">
    <subcellularLocation>
        <location evidence="1">Cell membrane</location>
        <topology evidence="1">Peripheral membrane protein</topology>
    </subcellularLocation>
</comment>
<dbReference type="RefSeq" id="WP_345679228.1">
    <property type="nucleotide sequence ID" value="NZ_BAABHS010000029.1"/>
</dbReference>
<evidence type="ECO:0000256" key="2">
    <source>
        <dbReference type="ARBA" id="ARBA00005417"/>
    </source>
</evidence>
<dbReference type="CDD" id="cd03257">
    <property type="entry name" value="ABC_NikE_OppD_transporters"/>
    <property type="match status" value="1"/>
</dbReference>
<dbReference type="SMART" id="SM00382">
    <property type="entry name" value="AAA"/>
    <property type="match status" value="1"/>
</dbReference>
<keyword evidence="6 10" id="KW-0067">ATP-binding</keyword>
<evidence type="ECO:0000259" key="9">
    <source>
        <dbReference type="PROSITE" id="PS50893"/>
    </source>
</evidence>
<dbReference type="Gene3D" id="3.40.50.300">
    <property type="entry name" value="P-loop containing nucleotide triphosphate hydrolases"/>
    <property type="match status" value="1"/>
</dbReference>
<dbReference type="PANTHER" id="PTHR43297:SF2">
    <property type="entry name" value="DIPEPTIDE TRANSPORT ATP-BINDING PROTEIN DPPD"/>
    <property type="match status" value="1"/>
</dbReference>
<dbReference type="PANTHER" id="PTHR43297">
    <property type="entry name" value="OLIGOPEPTIDE TRANSPORT ATP-BINDING PROTEIN APPD"/>
    <property type="match status" value="1"/>
</dbReference>
<feature type="domain" description="ABC transporter" evidence="9">
    <location>
        <begin position="34"/>
        <end position="283"/>
    </location>
</feature>
<evidence type="ECO:0000256" key="8">
    <source>
        <dbReference type="SAM" id="MobiDB-lite"/>
    </source>
</evidence>
<dbReference type="InterPro" id="IPR013563">
    <property type="entry name" value="Oligopep_ABC_C"/>
</dbReference>
<dbReference type="Pfam" id="PF08352">
    <property type="entry name" value="oligo_HPY"/>
    <property type="match status" value="1"/>
</dbReference>
<dbReference type="InterPro" id="IPR027417">
    <property type="entry name" value="P-loop_NTPase"/>
</dbReference>
<comment type="similarity">
    <text evidence="2">Belongs to the ABC transporter superfamily.</text>
</comment>
<keyword evidence="7" id="KW-0472">Membrane</keyword>
<reference evidence="11" key="1">
    <citation type="journal article" date="2019" name="Int. J. Syst. Evol. Microbiol.">
        <title>The Global Catalogue of Microorganisms (GCM) 10K type strain sequencing project: providing services to taxonomists for standard genome sequencing and annotation.</title>
        <authorList>
            <consortium name="The Broad Institute Genomics Platform"/>
            <consortium name="The Broad Institute Genome Sequencing Center for Infectious Disease"/>
            <person name="Wu L."/>
            <person name="Ma J."/>
        </authorList>
    </citation>
    <scope>NUCLEOTIDE SEQUENCE [LARGE SCALE GENOMIC DNA]</scope>
    <source>
        <strain evidence="11">JCM 17986</strain>
    </source>
</reference>
<feature type="region of interest" description="Disordered" evidence="8">
    <location>
        <begin position="1"/>
        <end position="33"/>
    </location>
</feature>
<comment type="caution">
    <text evidence="10">The sequence shown here is derived from an EMBL/GenBank/DDBJ whole genome shotgun (WGS) entry which is preliminary data.</text>
</comment>
<protein>
    <submittedName>
        <fullName evidence="10">ABC transporter ATP-binding protein</fullName>
    </submittedName>
</protein>
<proteinExistence type="inferred from homology"/>
<dbReference type="EMBL" id="BAABHS010000029">
    <property type="protein sequence ID" value="GAA4984800.1"/>
    <property type="molecule type" value="Genomic_DNA"/>
</dbReference>
<dbReference type="InterPro" id="IPR017871">
    <property type="entry name" value="ABC_transporter-like_CS"/>
</dbReference>
<dbReference type="PROSITE" id="PS00211">
    <property type="entry name" value="ABC_TRANSPORTER_1"/>
    <property type="match status" value="1"/>
</dbReference>
<gene>
    <name evidence="10" type="ORF">GCM10023205_63740</name>
</gene>
<evidence type="ECO:0000256" key="7">
    <source>
        <dbReference type="ARBA" id="ARBA00023136"/>
    </source>
</evidence>
<keyword evidence="4" id="KW-1003">Cell membrane</keyword>
<dbReference type="Pfam" id="PF00005">
    <property type="entry name" value="ABC_tran"/>
    <property type="match status" value="1"/>
</dbReference>
<name>A0ABP9I2A7_9ACTN</name>
<evidence type="ECO:0000256" key="1">
    <source>
        <dbReference type="ARBA" id="ARBA00004202"/>
    </source>
</evidence>
<accession>A0ABP9I2A7</accession>
<organism evidence="10 11">
    <name type="scientific">Yinghuangia aomiensis</name>
    <dbReference type="NCBI Taxonomy" id="676205"/>
    <lineage>
        <taxon>Bacteria</taxon>
        <taxon>Bacillati</taxon>
        <taxon>Actinomycetota</taxon>
        <taxon>Actinomycetes</taxon>
        <taxon>Kitasatosporales</taxon>
        <taxon>Streptomycetaceae</taxon>
        <taxon>Yinghuangia</taxon>
    </lineage>
</organism>
<dbReference type="NCBIfam" id="TIGR01727">
    <property type="entry name" value="oligo_HPY"/>
    <property type="match status" value="1"/>
</dbReference>
<dbReference type="Proteomes" id="UP001500466">
    <property type="component" value="Unassembled WGS sequence"/>
</dbReference>
<dbReference type="InterPro" id="IPR003439">
    <property type="entry name" value="ABC_transporter-like_ATP-bd"/>
</dbReference>
<evidence type="ECO:0000313" key="10">
    <source>
        <dbReference type="EMBL" id="GAA4984800.1"/>
    </source>
</evidence>
<evidence type="ECO:0000256" key="4">
    <source>
        <dbReference type="ARBA" id="ARBA00022475"/>
    </source>
</evidence>
<evidence type="ECO:0000256" key="3">
    <source>
        <dbReference type="ARBA" id="ARBA00022448"/>
    </source>
</evidence>
<dbReference type="SUPFAM" id="SSF52540">
    <property type="entry name" value="P-loop containing nucleoside triphosphate hydrolases"/>
    <property type="match status" value="1"/>
</dbReference>
<keyword evidence="3" id="KW-0813">Transport</keyword>
<dbReference type="InterPro" id="IPR003593">
    <property type="entry name" value="AAA+_ATPase"/>
</dbReference>
<dbReference type="GO" id="GO:0005524">
    <property type="term" value="F:ATP binding"/>
    <property type="evidence" value="ECO:0007669"/>
    <property type="project" value="UniProtKB-KW"/>
</dbReference>
<sequence>MTDKLTKARTGPHENGAPMSDTGAAPRPTGDPVLTVRGLRTAVRTASGPLEILRGVDLDVARGETVAVVGESGSGKSFTALSIAGLLPAGADVTGGSVLLEGRDLVPLPEDERRKVRGAEIGMVYQDPMTSLNPVMRIGKQVTEGLRAHGWSKEDAHERALEVLGEVGLPSPRALMRQYPHQLSGGMRQRVLIACALAPRPKVLIADEPTTALDVTIQQQILGTVARLRDEYGLAVVWITHDLGVVARIADRVAVMYAGRVAELSRTRSLFTEPQHPYSSGLLRSLPTPEHPHQALLPQIGGAPILLSDLPPGCPFAARCPQRADRCTREEPPLVNRGSASAACWFPPHEWKNTPMEVTSHAQGA</sequence>
<dbReference type="PROSITE" id="PS50893">
    <property type="entry name" value="ABC_TRANSPORTER_2"/>
    <property type="match status" value="1"/>
</dbReference>
<keyword evidence="11" id="KW-1185">Reference proteome</keyword>
<keyword evidence="5" id="KW-0547">Nucleotide-binding</keyword>
<evidence type="ECO:0000313" key="11">
    <source>
        <dbReference type="Proteomes" id="UP001500466"/>
    </source>
</evidence>
<evidence type="ECO:0000256" key="6">
    <source>
        <dbReference type="ARBA" id="ARBA00022840"/>
    </source>
</evidence>
<dbReference type="InterPro" id="IPR050388">
    <property type="entry name" value="ABC_Ni/Peptide_Import"/>
</dbReference>
<evidence type="ECO:0000256" key="5">
    <source>
        <dbReference type="ARBA" id="ARBA00022741"/>
    </source>
</evidence>